<dbReference type="UniPathway" id="UPA00074">
    <property type="reaction ID" value="UER00130"/>
</dbReference>
<dbReference type="InterPro" id="IPR005875">
    <property type="entry name" value="PurK"/>
</dbReference>
<dbReference type="InterPro" id="IPR003135">
    <property type="entry name" value="ATP-grasp_carboxylate-amine"/>
</dbReference>
<keyword evidence="9" id="KW-0456">Lyase</keyword>
<comment type="pathway">
    <text evidence="2">Purine metabolism; IMP biosynthesis via de novo pathway; 5-amino-1-(5-phospho-D-ribosyl)imidazole-4-carboxylate from 5-amino-1-(5-phospho-D-ribosyl)imidazole (carboxylase route): step 1/1.</text>
</comment>
<evidence type="ECO:0000256" key="9">
    <source>
        <dbReference type="ARBA" id="ARBA00023239"/>
    </source>
</evidence>
<evidence type="ECO:0000313" key="13">
    <source>
        <dbReference type="EMBL" id="JAT73212.1"/>
    </source>
</evidence>
<dbReference type="Gene3D" id="3.30.1490.20">
    <property type="entry name" value="ATP-grasp fold, A domain"/>
    <property type="match status" value="1"/>
</dbReference>
<dbReference type="InterPro" id="IPR040686">
    <property type="entry name" value="PurK_C"/>
</dbReference>
<dbReference type="NCBIfam" id="NF004679">
    <property type="entry name" value="PRK06019.1-5"/>
    <property type="match status" value="1"/>
</dbReference>
<dbReference type="GO" id="GO:0004638">
    <property type="term" value="F:phosphoribosylaminoimidazole carboxylase activity"/>
    <property type="evidence" value="ECO:0007669"/>
    <property type="project" value="UniProtKB-EC"/>
</dbReference>
<dbReference type="SMART" id="SM01001">
    <property type="entry name" value="AIRC"/>
    <property type="match status" value="1"/>
</dbReference>
<dbReference type="GO" id="GO:0006189">
    <property type="term" value="P:'de novo' IMP biosynthetic process"/>
    <property type="evidence" value="ECO:0007669"/>
    <property type="project" value="UniProtKB-UniPathway"/>
</dbReference>
<evidence type="ECO:0000256" key="7">
    <source>
        <dbReference type="ARBA" id="ARBA00022793"/>
    </source>
</evidence>
<dbReference type="Pfam" id="PF22660">
    <property type="entry name" value="RS_preATP-grasp-like"/>
    <property type="match status" value="1"/>
</dbReference>
<evidence type="ECO:0000256" key="1">
    <source>
        <dbReference type="ARBA" id="ARBA00001244"/>
    </source>
</evidence>
<keyword evidence="7" id="KW-0210">Decarboxylase</keyword>
<dbReference type="EC" id="4.1.1.21" evidence="4"/>
<dbReference type="InterPro" id="IPR013815">
    <property type="entry name" value="ATP_grasp_subdomain_1"/>
</dbReference>
<dbReference type="Pfam" id="PF02222">
    <property type="entry name" value="ATP-grasp"/>
    <property type="match status" value="1"/>
</dbReference>
<evidence type="ECO:0000256" key="2">
    <source>
        <dbReference type="ARBA" id="ARBA00004747"/>
    </source>
</evidence>
<feature type="compositionally biased region" description="Polar residues" evidence="11">
    <location>
        <begin position="30"/>
        <end position="39"/>
    </location>
</feature>
<feature type="compositionally biased region" description="Low complexity" evidence="11">
    <location>
        <begin position="343"/>
        <end position="359"/>
    </location>
</feature>
<dbReference type="SUPFAM" id="SSF52440">
    <property type="entry name" value="PreATP-grasp domain"/>
    <property type="match status" value="1"/>
</dbReference>
<dbReference type="HAMAP" id="MF_01929">
    <property type="entry name" value="PurE_classI"/>
    <property type="match status" value="1"/>
</dbReference>
<evidence type="ECO:0000256" key="6">
    <source>
        <dbReference type="ARBA" id="ARBA00022755"/>
    </source>
</evidence>
<dbReference type="GO" id="GO:0046872">
    <property type="term" value="F:metal ion binding"/>
    <property type="evidence" value="ECO:0007669"/>
    <property type="project" value="InterPro"/>
</dbReference>
<dbReference type="SUPFAM" id="SSF56059">
    <property type="entry name" value="Glutathione synthetase ATP-binding domain-like"/>
    <property type="match status" value="1"/>
</dbReference>
<evidence type="ECO:0000256" key="8">
    <source>
        <dbReference type="ARBA" id="ARBA00022840"/>
    </source>
</evidence>
<dbReference type="PANTHER" id="PTHR11609">
    <property type="entry name" value="PURINE BIOSYNTHESIS PROTEIN 6/7, PUR6/7"/>
    <property type="match status" value="1"/>
</dbReference>
<evidence type="ECO:0000256" key="10">
    <source>
        <dbReference type="PROSITE-ProRule" id="PRU00409"/>
    </source>
</evidence>
<dbReference type="EMBL" id="GDKF01005410">
    <property type="protein sequence ID" value="JAT73212.1"/>
    <property type="molecule type" value="Transcribed_RNA"/>
</dbReference>
<evidence type="ECO:0000259" key="12">
    <source>
        <dbReference type="PROSITE" id="PS50975"/>
    </source>
</evidence>
<dbReference type="Pfam" id="PF17769">
    <property type="entry name" value="PurK_C"/>
    <property type="match status" value="1"/>
</dbReference>
<dbReference type="NCBIfam" id="TIGR01162">
    <property type="entry name" value="purE"/>
    <property type="match status" value="1"/>
</dbReference>
<dbReference type="Gene3D" id="3.40.50.1970">
    <property type="match status" value="1"/>
</dbReference>
<feature type="region of interest" description="Disordered" evidence="11">
    <location>
        <begin position="30"/>
        <end position="78"/>
    </location>
</feature>
<name>A0A1D2A1Y9_AUXPR</name>
<sequence>MLALSPGPWGLGRSSSTSRIACFRSPLSKSHMSSISRPSTCIRGGVRSGERRGVSATVQASADPALGAPPTVGSGGASQSMKTVGVLGGGQLGMMMAEAGATIDLALKVLEPTPSCPASSVAEQVLGSFTDPAAIREFAKSVDLLTVEIEHVDANALEEAAREAGIEVHPSPSVLRVIQDKWAQKEHFAAAGVPCAPAAAIASEADLARFGAAHGYPFMLKARRLAYDGRGNAVVSDPAGAAAALSALGGLGQGLYAEAWVPFRAELAVMVAQGRDGALRAFPVTQTLHRDSICVVTETPALIDPGLAREAERVALAAVASLPGAGVYGVEMFVVGDGDGERGPAPGTATPSGAAPASAAAARDKTPRLLLNEVAPRPHNSGHYTIEACATSQYLAHLQAVTGQRVGDTSLTAGAAIMVNVLGDGAGQAANAERIAALRTRAAAEPRCALHWYGKAEFKAKRKLGHFTIVADDRREARAALERVDPQAARELERAAPLAPATARGGTARAAPPPARVGILMGSDSDLPTMRAAAQVLADFGVGVEVEIVSAHRTPALMAEYAGGAAARGVQVIIAGAGGAAHLPGMLAAMTPLPVIGVPVVPAGARLDGVDALLSICQMPKGVPVATVAIGNAANAGLLAARILGVADPEIQARMVEYQRGMTDMVMAKREAMAAQGWDAYTPPS</sequence>
<protein>
    <recommendedName>
        <fullName evidence="4">phosphoribosylaminoimidazole carboxylase</fullName>
        <ecNumber evidence="4">4.1.1.21</ecNumber>
    </recommendedName>
</protein>
<keyword evidence="8 10" id="KW-0067">ATP-binding</keyword>
<reference evidence="13" key="1">
    <citation type="submission" date="2015-08" db="EMBL/GenBank/DDBJ databases">
        <authorList>
            <person name="Babu N.S."/>
            <person name="Beckwith C.J."/>
            <person name="Beseler K.G."/>
            <person name="Brison A."/>
            <person name="Carone J.V."/>
            <person name="Caskin T.P."/>
            <person name="Diamond M."/>
            <person name="Durham M.E."/>
            <person name="Foxe J.M."/>
            <person name="Go M."/>
            <person name="Henderson B.A."/>
            <person name="Jones I.B."/>
            <person name="McGettigan J.A."/>
            <person name="Micheletti S.J."/>
            <person name="Nasrallah M.E."/>
            <person name="Ortiz D."/>
            <person name="Piller C.R."/>
            <person name="Privatt S.R."/>
            <person name="Schneider S.L."/>
            <person name="Sharp S."/>
            <person name="Smith T.C."/>
            <person name="Stanton J.D."/>
            <person name="Ullery H.E."/>
            <person name="Wilson R.J."/>
            <person name="Serrano M.G."/>
            <person name="Buck G."/>
            <person name="Lee V."/>
            <person name="Wang Y."/>
            <person name="Carvalho R."/>
            <person name="Voegtly L."/>
            <person name="Shi R."/>
            <person name="Duckworth R."/>
            <person name="Johnson A."/>
            <person name="Loviza R."/>
            <person name="Walstead R."/>
            <person name="Shah Z."/>
            <person name="Kiflezghi M."/>
            <person name="Wade K."/>
            <person name="Ball S.L."/>
            <person name="Bradley K.W."/>
            <person name="Asai D.J."/>
            <person name="Bowman C.A."/>
            <person name="Russell D.A."/>
            <person name="Pope W.H."/>
            <person name="Jacobs-Sera D."/>
            <person name="Hendrix R.W."/>
            <person name="Hatfull G.F."/>
        </authorList>
    </citation>
    <scope>NUCLEOTIDE SEQUENCE</scope>
</reference>
<dbReference type="SUPFAM" id="SSF51246">
    <property type="entry name" value="Rudiment single hybrid motif"/>
    <property type="match status" value="1"/>
</dbReference>
<dbReference type="AlphaFoldDB" id="A0A1D2A1Y9"/>
<dbReference type="InterPro" id="IPR011761">
    <property type="entry name" value="ATP-grasp"/>
</dbReference>
<evidence type="ECO:0000256" key="11">
    <source>
        <dbReference type="SAM" id="MobiDB-lite"/>
    </source>
</evidence>
<comment type="similarity">
    <text evidence="3">In the C-terminal section; belongs to the AIR carboxylase family. Class I subfamily.</text>
</comment>
<evidence type="ECO:0000256" key="4">
    <source>
        <dbReference type="ARBA" id="ARBA00012329"/>
    </source>
</evidence>
<proteinExistence type="inferred from homology"/>
<dbReference type="PANTHER" id="PTHR11609:SF5">
    <property type="entry name" value="PHOSPHORIBOSYLAMINOIMIDAZOLE CARBOXYLASE"/>
    <property type="match status" value="1"/>
</dbReference>
<dbReference type="PROSITE" id="PS50975">
    <property type="entry name" value="ATP_GRASP"/>
    <property type="match status" value="1"/>
</dbReference>
<organism evidence="13">
    <name type="scientific">Auxenochlorella protothecoides</name>
    <name type="common">Green microalga</name>
    <name type="synonym">Chlorella protothecoides</name>
    <dbReference type="NCBI Taxonomy" id="3075"/>
    <lineage>
        <taxon>Eukaryota</taxon>
        <taxon>Viridiplantae</taxon>
        <taxon>Chlorophyta</taxon>
        <taxon>core chlorophytes</taxon>
        <taxon>Trebouxiophyceae</taxon>
        <taxon>Chlorellales</taxon>
        <taxon>Chlorellaceae</taxon>
        <taxon>Auxenochlorella</taxon>
    </lineage>
</organism>
<dbReference type="InterPro" id="IPR016185">
    <property type="entry name" value="PreATP-grasp_dom_sf"/>
</dbReference>
<evidence type="ECO:0000256" key="5">
    <source>
        <dbReference type="ARBA" id="ARBA00022741"/>
    </source>
</evidence>
<accession>A0A1D2A1Y9</accession>
<dbReference type="InterPro" id="IPR011054">
    <property type="entry name" value="Rudment_hybrid_motif"/>
</dbReference>
<feature type="region of interest" description="Disordered" evidence="11">
    <location>
        <begin position="339"/>
        <end position="359"/>
    </location>
</feature>
<dbReference type="InterPro" id="IPR033747">
    <property type="entry name" value="PurE_ClassI"/>
</dbReference>
<dbReference type="Gene3D" id="3.30.470.20">
    <property type="entry name" value="ATP-grasp fold, B domain"/>
    <property type="match status" value="1"/>
</dbReference>
<dbReference type="HAMAP" id="MF_01928">
    <property type="entry name" value="PurK"/>
    <property type="match status" value="1"/>
</dbReference>
<dbReference type="Gene3D" id="3.40.50.20">
    <property type="match status" value="1"/>
</dbReference>
<keyword evidence="5 10" id="KW-0547">Nucleotide-binding</keyword>
<dbReference type="InterPro" id="IPR054350">
    <property type="entry name" value="PurT/PurK_preATP-grasp"/>
</dbReference>
<dbReference type="InterPro" id="IPR000031">
    <property type="entry name" value="PurE_dom"/>
</dbReference>
<comment type="catalytic activity">
    <reaction evidence="1">
        <text>5-amino-1-(5-phospho-D-ribosyl)imidazole-4-carboxylate + H(+) = 5-amino-1-(5-phospho-beta-D-ribosyl)imidazole + CO2</text>
        <dbReference type="Rhea" id="RHEA:10792"/>
        <dbReference type="ChEBI" id="CHEBI:15378"/>
        <dbReference type="ChEBI" id="CHEBI:16526"/>
        <dbReference type="ChEBI" id="CHEBI:77657"/>
        <dbReference type="ChEBI" id="CHEBI:137981"/>
        <dbReference type="EC" id="4.1.1.21"/>
    </reaction>
</comment>
<dbReference type="GO" id="GO:0005524">
    <property type="term" value="F:ATP binding"/>
    <property type="evidence" value="ECO:0007669"/>
    <property type="project" value="UniProtKB-UniRule"/>
</dbReference>
<keyword evidence="6" id="KW-0658">Purine biosynthesis</keyword>
<dbReference type="SUPFAM" id="SSF52255">
    <property type="entry name" value="N5-CAIR mutase (phosphoribosylaminoimidazole carboxylase, PurE)"/>
    <property type="match status" value="1"/>
</dbReference>
<evidence type="ECO:0000256" key="3">
    <source>
        <dbReference type="ARBA" id="ARBA00006114"/>
    </source>
</evidence>
<gene>
    <name evidence="13" type="ORF">g.28044</name>
</gene>
<feature type="domain" description="ATP-grasp" evidence="12">
    <location>
        <begin position="185"/>
        <end position="402"/>
    </location>
</feature>
<dbReference type="Pfam" id="PF00731">
    <property type="entry name" value="AIRC"/>
    <property type="match status" value="1"/>
</dbReference>